<reference evidence="4" key="1">
    <citation type="submission" date="2020-05" db="EMBL/GenBank/DDBJ databases">
        <authorList>
            <person name="Chiriac C."/>
            <person name="Salcher M."/>
            <person name="Ghai R."/>
            <person name="Kavagutti S V."/>
        </authorList>
    </citation>
    <scope>NUCLEOTIDE SEQUENCE</scope>
</reference>
<dbReference type="PROSITE" id="PS51688">
    <property type="entry name" value="ICA"/>
    <property type="match status" value="1"/>
</dbReference>
<dbReference type="GO" id="GO:0098015">
    <property type="term" value="C:virus tail"/>
    <property type="evidence" value="ECO:0007669"/>
    <property type="project" value="UniProtKB-KW"/>
</dbReference>
<evidence type="ECO:0000259" key="3">
    <source>
        <dbReference type="PROSITE" id="PS51688"/>
    </source>
</evidence>
<comment type="subcellular location">
    <subcellularLocation>
        <location evidence="1">Virion</location>
    </subcellularLocation>
</comment>
<accession>A0A6J7WK77</accession>
<organism evidence="4">
    <name type="scientific">uncultured Caudovirales phage</name>
    <dbReference type="NCBI Taxonomy" id="2100421"/>
    <lineage>
        <taxon>Viruses</taxon>
        <taxon>Duplodnaviria</taxon>
        <taxon>Heunggongvirae</taxon>
        <taxon>Uroviricota</taxon>
        <taxon>Caudoviricetes</taxon>
        <taxon>Peduoviridae</taxon>
        <taxon>Maltschvirus</taxon>
        <taxon>Maltschvirus maltsch</taxon>
    </lineage>
</organism>
<evidence type="ECO:0000313" key="4">
    <source>
        <dbReference type="EMBL" id="CAB5218117.1"/>
    </source>
</evidence>
<evidence type="ECO:0000256" key="1">
    <source>
        <dbReference type="ARBA" id="ARBA00004328"/>
    </source>
</evidence>
<proteinExistence type="predicted"/>
<evidence type="ECO:0000256" key="2">
    <source>
        <dbReference type="ARBA" id="ARBA00022732"/>
    </source>
</evidence>
<dbReference type="EMBL" id="LR798254">
    <property type="protein sequence ID" value="CAB5218117.1"/>
    <property type="molecule type" value="Genomic_DNA"/>
</dbReference>
<keyword evidence="2" id="KW-0946">Virion</keyword>
<sequence length="392" mass="40120">MAQTGYTPISIYYSATTTNVPTAGNLVAGELAINTADGKLFYKDSAGAVQVIGTKGGVGSSTTTQVLYNSSGLVVGSANMVFDGTKLTTTQLSSPTIGSASGASLFLQANGTNYVTILGAGTNNSFVGINNTAPVSQLDVVTGGTSAALTLRAYGQSTSTTNNINFWYLDAGGSPYNNASISSISTANAGNGSLAFYTRPTSGSLTEAMRIDSSGNVAINTTSGSGGRLVIAQSNATQPAIYFPTDETTIQGPGTNTYFKLGNNLAINGGGQVSVRTGTTGGVYLSSGATSWTAVSDETTKENFAPIVDAVSKVNSLRAVTGNYINDEDKKSRAFLIAQDVQKVLPEAVNEVDGILGLQYSDVIPLLVASIKELNAKVDAQALEIQALKGVA</sequence>
<keyword evidence="2" id="KW-1227">Viral tail protein</keyword>
<dbReference type="InterPro" id="IPR030392">
    <property type="entry name" value="S74_ICA"/>
</dbReference>
<dbReference type="Pfam" id="PF13884">
    <property type="entry name" value="Peptidase_S74"/>
    <property type="match status" value="1"/>
</dbReference>
<feature type="domain" description="Peptidase S74" evidence="3">
    <location>
        <begin position="296"/>
        <end position="385"/>
    </location>
</feature>
<protein>
    <submittedName>
        <fullName evidence="4">Intramolecular chaperone auto-processing domain containing protein</fullName>
    </submittedName>
</protein>
<gene>
    <name evidence="4" type="ORF">UFOVP202_57</name>
</gene>
<name>A0A6J7WK77_9CAUD</name>